<dbReference type="RefSeq" id="WP_100591003.1">
    <property type="nucleotide sequence ID" value="NZ_CP015578.1"/>
</dbReference>
<reference evidence="2" key="1">
    <citation type="journal article" date="2017" name="Genome Biol. Evol.">
        <title>Comparative Genomic Analysis Identifies a Campylobacter Clade Deficient in Selenium Metabolism.</title>
        <authorList>
            <person name="Miller W.G."/>
            <person name="Yee E."/>
            <person name="Lopes B.S."/>
            <person name="Chapman M.H."/>
            <person name="Huynh S."/>
            <person name="Bono J.L."/>
            <person name="Parker C.T."/>
            <person name="Strachan N.J.C."/>
            <person name="Forbes K.J."/>
        </authorList>
    </citation>
    <scope>NUCLEOTIDE SEQUENCE [LARGE SCALE GENOMIC DNA]</scope>
    <source>
        <strain evidence="2">NCTC 13004</strain>
    </source>
</reference>
<dbReference type="GeneID" id="46922054"/>
<evidence type="ECO:0000313" key="2">
    <source>
        <dbReference type="Proteomes" id="UP000202031"/>
    </source>
</evidence>
<dbReference type="KEGG" id="clx:CLAN_1592"/>
<dbReference type="AlphaFoldDB" id="A0A1X9SQ18"/>
<proteinExistence type="predicted"/>
<dbReference type="Proteomes" id="UP000202031">
    <property type="component" value="Chromosome"/>
</dbReference>
<name>A0A1X9SQ18_9BACT</name>
<gene>
    <name evidence="1" type="ORF">CLAN_1592</name>
</gene>
<dbReference type="EMBL" id="CP015578">
    <property type="protein sequence ID" value="ARQ98300.1"/>
    <property type="molecule type" value="Genomic_DNA"/>
</dbReference>
<accession>A0A1X9SQ18</accession>
<reference evidence="2" key="2">
    <citation type="journal article" date="2017" name="Genome Biol. Evol.">
        <title>Comparative genomic analysis identifies a Campylobacter clade deficient in selenium metabolism.</title>
        <authorList>
            <person name="Miller W.G."/>
            <person name="Yee E."/>
            <person name="Lopes B.S."/>
            <person name="Chapman M.H."/>
            <person name="Huynh S."/>
            <person name="Bono J.L."/>
            <person name="Parker C.T."/>
            <person name="Strachan N.J.C."/>
            <person name="Forbes K.J."/>
        </authorList>
    </citation>
    <scope>NUCLEOTIDE SEQUENCE [LARGE SCALE GENOMIC DNA]</scope>
    <source>
        <strain evidence="2">NCTC 13004</strain>
    </source>
</reference>
<organism evidence="1 2">
    <name type="scientific">Campylobacter lanienae NCTC 13004</name>
    <dbReference type="NCBI Taxonomy" id="1031753"/>
    <lineage>
        <taxon>Bacteria</taxon>
        <taxon>Pseudomonadati</taxon>
        <taxon>Campylobacterota</taxon>
        <taxon>Epsilonproteobacteria</taxon>
        <taxon>Campylobacterales</taxon>
        <taxon>Campylobacteraceae</taxon>
        <taxon>Campylobacter</taxon>
    </lineage>
</organism>
<protein>
    <recommendedName>
        <fullName evidence="3">Transformation system protein</fullName>
    </recommendedName>
</protein>
<sequence length="120" mass="14038">MRIYASILVLVSTIYSQDLNIKYKYILDLYNKFNTRANLADISSPFFISQSPQTTMDTPNLNLEAIIENRVKINSKWYEVGKEYDDLYILEINGLTARVLHQDQYINLKFIKSSVDVEVY</sequence>
<evidence type="ECO:0000313" key="1">
    <source>
        <dbReference type="EMBL" id="ARQ98300.1"/>
    </source>
</evidence>
<evidence type="ECO:0008006" key="3">
    <source>
        <dbReference type="Google" id="ProtNLM"/>
    </source>
</evidence>